<evidence type="ECO:0000256" key="4">
    <source>
        <dbReference type="ARBA" id="ARBA00022679"/>
    </source>
</evidence>
<feature type="compositionally biased region" description="Polar residues" evidence="21">
    <location>
        <begin position="682"/>
        <end position="693"/>
    </location>
</feature>
<feature type="compositionally biased region" description="Polar residues" evidence="21">
    <location>
        <begin position="1159"/>
        <end position="1171"/>
    </location>
</feature>
<feature type="binding site" evidence="20">
    <location>
        <position position="1368"/>
    </location>
    <ligand>
        <name>ATP</name>
        <dbReference type="ChEBI" id="CHEBI:30616"/>
    </ligand>
</feature>
<evidence type="ECO:0000256" key="18">
    <source>
        <dbReference type="ARBA" id="ARBA00051243"/>
    </source>
</evidence>
<feature type="compositionally biased region" description="Basic and acidic residues" evidence="21">
    <location>
        <begin position="152"/>
        <end position="177"/>
    </location>
</feature>
<dbReference type="RefSeq" id="XP_014477823.1">
    <property type="nucleotide sequence ID" value="XM_014622337.1"/>
</dbReference>
<evidence type="ECO:0000256" key="23">
    <source>
        <dbReference type="SAM" id="SignalP"/>
    </source>
</evidence>
<feature type="signal peptide" evidence="23">
    <location>
        <begin position="1"/>
        <end position="29"/>
    </location>
</feature>
<feature type="chain" id="PRO_5027657563" description="receptor protein-tyrosine kinase" evidence="23">
    <location>
        <begin position="30"/>
        <end position="1631"/>
    </location>
</feature>
<comment type="function">
    <text evidence="19">Receptor for basic fibroblast growth factor.</text>
</comment>
<feature type="compositionally biased region" description="Basic and acidic residues" evidence="21">
    <location>
        <begin position="989"/>
        <end position="998"/>
    </location>
</feature>
<feature type="compositionally biased region" description="Basic and acidic residues" evidence="21">
    <location>
        <begin position="1042"/>
        <end position="1070"/>
    </location>
</feature>
<dbReference type="PROSITE" id="PS50011">
    <property type="entry name" value="PROTEIN_KINASE_DOM"/>
    <property type="match status" value="1"/>
</dbReference>
<proteinExistence type="predicted"/>
<feature type="compositionally biased region" description="Gly residues" evidence="21">
    <location>
        <begin position="579"/>
        <end position="595"/>
    </location>
</feature>
<dbReference type="PROSITE" id="PS00109">
    <property type="entry name" value="PROTEIN_KINASE_TYR"/>
    <property type="match status" value="1"/>
</dbReference>
<keyword evidence="25" id="KW-1185">Reference proteome</keyword>
<evidence type="ECO:0000256" key="21">
    <source>
        <dbReference type="SAM" id="MobiDB-lite"/>
    </source>
</evidence>
<dbReference type="FunFam" id="3.30.200.20:FF:000593">
    <property type="entry name" value="Predicted protein"/>
    <property type="match status" value="1"/>
</dbReference>
<dbReference type="OrthoDB" id="4062651at2759"/>
<keyword evidence="7" id="KW-0677">Repeat</keyword>
<keyword evidence="6 23" id="KW-0732">Signal</keyword>
<evidence type="ECO:0000313" key="26">
    <source>
        <dbReference type="RefSeq" id="XP_014477823.1"/>
    </source>
</evidence>
<evidence type="ECO:0000256" key="8">
    <source>
        <dbReference type="ARBA" id="ARBA00022741"/>
    </source>
</evidence>
<dbReference type="InterPro" id="IPR008266">
    <property type="entry name" value="Tyr_kinase_AS"/>
</dbReference>
<keyword evidence="3" id="KW-0597">Phosphoprotein</keyword>
<dbReference type="Pfam" id="PF07714">
    <property type="entry name" value="PK_Tyr_Ser-Thr"/>
    <property type="match status" value="1"/>
</dbReference>
<feature type="region of interest" description="Disordered" evidence="21">
    <location>
        <begin position="365"/>
        <end position="404"/>
    </location>
</feature>
<keyword evidence="5 22" id="KW-0812">Transmembrane</keyword>
<dbReference type="SUPFAM" id="SSF56112">
    <property type="entry name" value="Protein kinase-like (PK-like)"/>
    <property type="match status" value="1"/>
</dbReference>
<dbReference type="InterPro" id="IPR011009">
    <property type="entry name" value="Kinase-like_dom_sf"/>
</dbReference>
<dbReference type="InterPro" id="IPR000719">
    <property type="entry name" value="Prot_kinase_dom"/>
</dbReference>
<dbReference type="InterPro" id="IPR050122">
    <property type="entry name" value="RTK"/>
</dbReference>
<evidence type="ECO:0000256" key="11">
    <source>
        <dbReference type="ARBA" id="ARBA00022989"/>
    </source>
</evidence>
<dbReference type="InterPro" id="IPR001245">
    <property type="entry name" value="Ser-Thr/Tyr_kinase_cat_dom"/>
</dbReference>
<dbReference type="GO" id="GO:0043235">
    <property type="term" value="C:receptor complex"/>
    <property type="evidence" value="ECO:0007669"/>
    <property type="project" value="TreeGrafter"/>
</dbReference>
<feature type="compositionally biased region" description="Polar residues" evidence="21">
    <location>
        <begin position="458"/>
        <end position="467"/>
    </location>
</feature>
<keyword evidence="4" id="KW-0808">Transferase</keyword>
<evidence type="ECO:0000256" key="10">
    <source>
        <dbReference type="ARBA" id="ARBA00022840"/>
    </source>
</evidence>
<keyword evidence="10 20" id="KW-0067">ATP-binding</keyword>
<feature type="region of interest" description="Disordered" evidence="21">
    <location>
        <begin position="417"/>
        <end position="491"/>
    </location>
</feature>
<feature type="compositionally biased region" description="Low complexity" evidence="21">
    <location>
        <begin position="869"/>
        <end position="883"/>
    </location>
</feature>
<evidence type="ECO:0000313" key="25">
    <source>
        <dbReference type="Proteomes" id="UP000515204"/>
    </source>
</evidence>
<keyword evidence="15" id="KW-0675">Receptor</keyword>
<feature type="compositionally biased region" description="Polar residues" evidence="21">
    <location>
        <begin position="369"/>
        <end position="378"/>
    </location>
</feature>
<evidence type="ECO:0000259" key="24">
    <source>
        <dbReference type="PROSITE" id="PS50011"/>
    </source>
</evidence>
<evidence type="ECO:0000256" key="15">
    <source>
        <dbReference type="ARBA" id="ARBA00023170"/>
    </source>
</evidence>
<evidence type="ECO:0000256" key="13">
    <source>
        <dbReference type="ARBA" id="ARBA00023137"/>
    </source>
</evidence>
<evidence type="ECO:0000256" key="1">
    <source>
        <dbReference type="ARBA" id="ARBA00004167"/>
    </source>
</evidence>
<dbReference type="FunFam" id="1.10.510.10:FF:000462">
    <property type="entry name" value="Receptor tyrosine kinase"/>
    <property type="match status" value="1"/>
</dbReference>
<evidence type="ECO:0000256" key="16">
    <source>
        <dbReference type="ARBA" id="ARBA00023180"/>
    </source>
</evidence>
<dbReference type="Gene3D" id="1.10.510.10">
    <property type="entry name" value="Transferase(Phosphotransferase) domain 1"/>
    <property type="match status" value="1"/>
</dbReference>
<feature type="compositionally biased region" description="Basic and acidic residues" evidence="21">
    <location>
        <begin position="789"/>
        <end position="808"/>
    </location>
</feature>
<feature type="region of interest" description="Disordered" evidence="21">
    <location>
        <begin position="950"/>
        <end position="1181"/>
    </location>
</feature>
<evidence type="ECO:0000256" key="20">
    <source>
        <dbReference type="PROSITE-ProRule" id="PRU10141"/>
    </source>
</evidence>
<feature type="region of interest" description="Disordered" evidence="21">
    <location>
        <begin position="91"/>
        <end position="219"/>
    </location>
</feature>
<evidence type="ECO:0000256" key="9">
    <source>
        <dbReference type="ARBA" id="ARBA00022777"/>
    </source>
</evidence>
<evidence type="ECO:0000256" key="17">
    <source>
        <dbReference type="ARBA" id="ARBA00023319"/>
    </source>
</evidence>
<dbReference type="PANTHER" id="PTHR24416:SF481">
    <property type="entry name" value="TIE-LIKE RECEPTOR TYROSINE KINASE"/>
    <property type="match status" value="1"/>
</dbReference>
<dbReference type="GeneID" id="106746115"/>
<dbReference type="InterPro" id="IPR017441">
    <property type="entry name" value="Protein_kinase_ATP_BS"/>
</dbReference>
<dbReference type="GO" id="GO:0004714">
    <property type="term" value="F:transmembrane receptor protein tyrosine kinase activity"/>
    <property type="evidence" value="ECO:0007669"/>
    <property type="project" value="UniProtKB-EC"/>
</dbReference>
<feature type="compositionally biased region" description="Low complexity" evidence="21">
    <location>
        <begin position="653"/>
        <end position="670"/>
    </location>
</feature>
<feature type="transmembrane region" description="Helical" evidence="22">
    <location>
        <begin position="1237"/>
        <end position="1258"/>
    </location>
</feature>
<name>A0A6P3XIK1_DINQU</name>
<feature type="region of interest" description="Disordered" evidence="21">
    <location>
        <begin position="47"/>
        <end position="77"/>
    </location>
</feature>
<evidence type="ECO:0000256" key="7">
    <source>
        <dbReference type="ARBA" id="ARBA00022737"/>
    </source>
</evidence>
<dbReference type="CDD" id="cd00192">
    <property type="entry name" value="PTKc"/>
    <property type="match status" value="1"/>
</dbReference>
<keyword evidence="17" id="KW-0393">Immunoglobulin domain</keyword>
<evidence type="ECO:0000256" key="3">
    <source>
        <dbReference type="ARBA" id="ARBA00022553"/>
    </source>
</evidence>
<feature type="compositionally biased region" description="Basic and acidic residues" evidence="21">
    <location>
        <begin position="47"/>
        <end position="62"/>
    </location>
</feature>
<feature type="compositionally biased region" description="Low complexity" evidence="21">
    <location>
        <begin position="999"/>
        <end position="1018"/>
    </location>
</feature>
<dbReference type="PRINTS" id="PR00109">
    <property type="entry name" value="TYRKINASE"/>
</dbReference>
<comment type="subcellular location">
    <subcellularLocation>
        <location evidence="1">Membrane</location>
        <topology evidence="1">Single-pass membrane protein</topology>
    </subcellularLocation>
</comment>
<dbReference type="Proteomes" id="UP000515204">
    <property type="component" value="Unplaced"/>
</dbReference>
<evidence type="ECO:0000256" key="22">
    <source>
        <dbReference type="SAM" id="Phobius"/>
    </source>
</evidence>
<keyword evidence="13" id="KW-0829">Tyrosine-protein kinase</keyword>
<keyword evidence="11 22" id="KW-1133">Transmembrane helix</keyword>
<feature type="compositionally biased region" description="Low complexity" evidence="21">
    <location>
        <begin position="531"/>
        <end position="547"/>
    </location>
</feature>
<evidence type="ECO:0000256" key="12">
    <source>
        <dbReference type="ARBA" id="ARBA00023136"/>
    </source>
</evidence>
<keyword evidence="16" id="KW-0325">Glycoprotein</keyword>
<feature type="compositionally biased region" description="Low complexity" evidence="21">
    <location>
        <begin position="612"/>
        <end position="623"/>
    </location>
</feature>
<feature type="region of interest" description="Disordered" evidence="21">
    <location>
        <begin position="504"/>
        <end position="557"/>
    </location>
</feature>
<reference evidence="26" key="1">
    <citation type="submission" date="2025-08" db="UniProtKB">
        <authorList>
            <consortium name="RefSeq"/>
        </authorList>
    </citation>
    <scope>IDENTIFICATION</scope>
</reference>
<feature type="compositionally biased region" description="Polar residues" evidence="21">
    <location>
        <begin position="254"/>
        <end position="263"/>
    </location>
</feature>
<dbReference type="SMART" id="SM00219">
    <property type="entry name" value="TyrKc"/>
    <property type="match status" value="1"/>
</dbReference>
<evidence type="ECO:0000256" key="14">
    <source>
        <dbReference type="ARBA" id="ARBA00023157"/>
    </source>
</evidence>
<feature type="compositionally biased region" description="Basic and acidic residues" evidence="21">
    <location>
        <begin position="506"/>
        <end position="523"/>
    </location>
</feature>
<feature type="compositionally biased region" description="Low complexity" evidence="21">
    <location>
        <begin position="264"/>
        <end position="276"/>
    </location>
</feature>
<dbReference type="Gene3D" id="3.30.200.20">
    <property type="entry name" value="Phosphorylase Kinase, domain 1"/>
    <property type="match status" value="1"/>
</dbReference>
<feature type="region of interest" description="Disordered" evidence="21">
    <location>
        <begin position="653"/>
        <end position="919"/>
    </location>
</feature>
<dbReference type="PROSITE" id="PS00107">
    <property type="entry name" value="PROTEIN_KINASE_ATP"/>
    <property type="match status" value="1"/>
</dbReference>
<feature type="compositionally biased region" description="Polar residues" evidence="21">
    <location>
        <begin position="716"/>
        <end position="732"/>
    </location>
</feature>
<dbReference type="EC" id="2.7.10.1" evidence="2"/>
<dbReference type="InterPro" id="IPR020635">
    <property type="entry name" value="Tyr_kinase_cat_dom"/>
</dbReference>
<dbReference type="PANTHER" id="PTHR24416">
    <property type="entry name" value="TYROSINE-PROTEIN KINASE RECEPTOR"/>
    <property type="match status" value="1"/>
</dbReference>
<keyword evidence="14" id="KW-1015">Disulfide bond</keyword>
<comment type="catalytic activity">
    <reaction evidence="18">
        <text>L-tyrosyl-[protein] + ATP = O-phospho-L-tyrosyl-[protein] + ADP + H(+)</text>
        <dbReference type="Rhea" id="RHEA:10596"/>
        <dbReference type="Rhea" id="RHEA-COMP:10136"/>
        <dbReference type="Rhea" id="RHEA-COMP:20101"/>
        <dbReference type="ChEBI" id="CHEBI:15378"/>
        <dbReference type="ChEBI" id="CHEBI:30616"/>
        <dbReference type="ChEBI" id="CHEBI:46858"/>
        <dbReference type="ChEBI" id="CHEBI:61978"/>
        <dbReference type="ChEBI" id="CHEBI:456216"/>
        <dbReference type="EC" id="2.7.10.1"/>
    </reaction>
</comment>
<keyword evidence="12 22" id="KW-0472">Membrane</keyword>
<feature type="domain" description="Protein kinase" evidence="24">
    <location>
        <begin position="1333"/>
        <end position="1611"/>
    </location>
</feature>
<evidence type="ECO:0000256" key="5">
    <source>
        <dbReference type="ARBA" id="ARBA00022692"/>
    </source>
</evidence>
<dbReference type="GO" id="GO:0005886">
    <property type="term" value="C:plasma membrane"/>
    <property type="evidence" value="ECO:0007669"/>
    <property type="project" value="TreeGrafter"/>
</dbReference>
<feature type="compositionally biased region" description="Low complexity" evidence="21">
    <location>
        <begin position="178"/>
        <end position="203"/>
    </location>
</feature>
<feature type="compositionally biased region" description="Basic and acidic residues" evidence="21">
    <location>
        <begin position="1145"/>
        <end position="1157"/>
    </location>
</feature>
<dbReference type="GO" id="GO:0007169">
    <property type="term" value="P:cell surface receptor protein tyrosine kinase signaling pathway"/>
    <property type="evidence" value="ECO:0007669"/>
    <property type="project" value="TreeGrafter"/>
</dbReference>
<feature type="compositionally biased region" description="Low complexity" evidence="21">
    <location>
        <begin position="842"/>
        <end position="859"/>
    </location>
</feature>
<keyword evidence="9" id="KW-0418">Kinase</keyword>
<keyword evidence="8 20" id="KW-0547">Nucleotide-binding</keyword>
<sequence>MTRQSGQCSTRTVLLTVSFLLTSVLLVLANEDAATLEYDEPLPAACDRPRVDSDAPVAEHRQGRASLHAEMPSSKAKREQALRNILAARRRQILSQRSHEPPRILSGRTTRPTSKDPPDVLETQETRHSVHVASARTEASTSEEETSQSPKKPSEKVTSDLDSTKPEVEPQDSKTPKNDSSSSPTTTTTTTESNESASTTSASANPKPNDADARRKNTVSMPESLYNHFRPVERNIPVEDMSQFLYFGQKLQPDGQNATSAGNSSNSVETTSTVPSSRRRYSAKRLSALAAPVEEIVNEEMNIALERRTVEKNQVSRMKNTYRSLGSGLYHRKTRLTDVGSNVIPGNESSLAGSDARSEINAVDDQSAHAESQQATRQRGSDAHIAESSAAPTQIPLSSADNDADVARSEIGAKSLANETHAAAERKKPGSIAELKIEEEKGGAGGEGASEDAKTEGETTSLSATTMKSRDSNSIETSSTGHDDTTSSTLRIVVPDASFGRSFAIESERARQDTVKQPVDRPVRLSAAGEAAPKSPSTASTAPAVVADPDHRQPQQQQHVYAYTITNVTRLLRNYTGPGSSGEEGAGAGGRGGGDAGRRSSSGAEITSGVASQRRQQQQSQLQSPPPSSPLLLPRAGDGIEPARALAGLSAGATVEPAAAAGASPSAPVGLVGERPRKAVPQVQQQRATSQRATWPAHPVVPPPSPTTKSTETSSRGSVRWSSPGSRTSDQEGANDRRFLRKSASAVLNQRSTVHEEASSPATSKRRRVLAPQSLGFATSPTGSRRVKNLNERTESAKGRVLVADDRSNGTSRGGSPDDEVPGPPLREVARASRLNEVPRDSSAQETTATITSSTVTAAMVNSSRNSSDEAAADATDSSVDAATTDKPEVVAREDAADDGVVATSGEMESDANATSGEIATTVAMAEQISEASTTTTAAPVFPVTPKILAEADKTTVEETSSPKSSDDTKPPEASNRPFGIAADLDPSEIQKRYRAKETTTTTVASSTSSTAATVPPSQNDTRSASPAAHGKPEAPTPAQKESGRRLSGERSPEVRARNLSDQSKDKDEDVLPIMHLYNTSDIFNGSGPMEGFARGTERPRLPVGSDAKGPATTKKSEPVEIGGGASTTVPIPRTREPTVSPSSPRKDKHEESREDTNGAPTSRGTSSAPANRTRYRPPYHSILPEYNGTMYPAGLNRTFFEIGPISVSPRESTNISEVISKRHDGDVIATQETVAVVSYILATLVVFPIAVGVGLILRRLILRNRKVLEESDTSSEISCRKDALNLENGDFKTSIEKAITKLPRIQHLCHEAEKPPPPSTQESRWEFPRDKLRLQTVLGQGNFGQVWKAEADDLTGHQGTTRLVAVKTVKEGASEREKEDLVRELEIMQQLGSHPNVVTLLGCCTEEEPHYLILEYVMYGKLLAYLRDHRTRQYFYNFSEDSAALTSRDLTVFGYCVARGMEYLASKKIIHRDLAARNVLVDHNKLCKIADFGMSRFANEDGEVIETRHGRNALPIRWMAPESLIYSLFTTKTDVWSFGILMWEIVTLGSTPYPDMTAREVMRNVHNGYRLERPSHCRSELFRVISRCWHADPDRRPEFQTLRRDLAQLLEDNMNGHYVDLESFASECTD</sequence>
<dbReference type="KEGG" id="dqu:106746115"/>
<feature type="compositionally biased region" description="Basic and acidic residues" evidence="21">
    <location>
        <begin position="113"/>
        <end position="128"/>
    </location>
</feature>
<evidence type="ECO:0000256" key="19">
    <source>
        <dbReference type="ARBA" id="ARBA00056965"/>
    </source>
</evidence>
<gene>
    <name evidence="26" type="primary">LOC106746115</name>
</gene>
<protein>
    <recommendedName>
        <fullName evidence="2">receptor protein-tyrosine kinase</fullName>
        <ecNumber evidence="2">2.7.10.1</ecNumber>
    </recommendedName>
</protein>
<accession>A0A6P3XIK1</accession>
<dbReference type="GO" id="GO:0005524">
    <property type="term" value="F:ATP binding"/>
    <property type="evidence" value="ECO:0007669"/>
    <property type="project" value="UniProtKB-UniRule"/>
</dbReference>
<feature type="region of interest" description="Disordered" evidence="21">
    <location>
        <begin position="574"/>
        <end position="639"/>
    </location>
</feature>
<evidence type="ECO:0000256" key="2">
    <source>
        <dbReference type="ARBA" id="ARBA00011902"/>
    </source>
</evidence>
<feature type="compositionally biased region" description="Polar residues" evidence="21">
    <location>
        <begin position="390"/>
        <end position="401"/>
    </location>
</feature>
<organism evidence="25 26">
    <name type="scientific">Dinoponera quadriceps</name>
    <name type="common">South American ant</name>
    <dbReference type="NCBI Taxonomy" id="609295"/>
    <lineage>
        <taxon>Eukaryota</taxon>
        <taxon>Metazoa</taxon>
        <taxon>Ecdysozoa</taxon>
        <taxon>Arthropoda</taxon>
        <taxon>Hexapoda</taxon>
        <taxon>Insecta</taxon>
        <taxon>Pterygota</taxon>
        <taxon>Neoptera</taxon>
        <taxon>Endopterygota</taxon>
        <taxon>Hymenoptera</taxon>
        <taxon>Apocrita</taxon>
        <taxon>Aculeata</taxon>
        <taxon>Formicoidea</taxon>
        <taxon>Formicidae</taxon>
        <taxon>Ponerinae</taxon>
        <taxon>Ponerini</taxon>
        <taxon>Dinoponera</taxon>
    </lineage>
</organism>
<evidence type="ECO:0000256" key="6">
    <source>
        <dbReference type="ARBA" id="ARBA00022729"/>
    </source>
</evidence>
<feature type="compositionally biased region" description="Basic and acidic residues" evidence="21">
    <location>
        <begin position="884"/>
        <end position="895"/>
    </location>
</feature>
<feature type="region of interest" description="Disordered" evidence="21">
    <location>
        <begin position="254"/>
        <end position="279"/>
    </location>
</feature>